<keyword evidence="3" id="KW-1185">Reference proteome</keyword>
<evidence type="ECO:0000313" key="3">
    <source>
        <dbReference type="Proteomes" id="UP001195769"/>
    </source>
</evidence>
<name>A0AAD4HC39_9AGAM</name>
<evidence type="ECO:0000259" key="1">
    <source>
        <dbReference type="Pfam" id="PF20722"/>
    </source>
</evidence>
<gene>
    <name evidence="2" type="ORF">F5891DRAFT_967919</name>
</gene>
<sequence length="930" mass="104939">MHPVYGGYEGFDPLDDVEEPILPHVGYTTVDSACDAPLVSVDPSAGPRPGTIREYHPNIPIAKPGGQNHLQRMDDDEHATIRHSENLHYPFASKSEFDLACWLSGGALSQKEIDAFIHLEHTKNIPPSFHTSKDLRARIEALPEVPRWYHQEIKVGSHKTNAPLMLYWRDGLDVVKHLVANPVFAPCMDFWPYQEFEGPDSQRDKLPPGHSFVGVIGASDKTPLTIGTGNKEMHPLLISLANIHAGVRLLLFLHRMKATSHAFALTAYLPIPKFLGVSKPVHAILSARVYHFAISIITRNLKIAARDGCVMSDPRGDLRMIHTPLVAWIADYPEQLLISCTASKRSPISLAVSAQFGDPLPHSPRTRIHTLDAIERACTISDPCDIASFYKTCQSLHLNGVVEPYWMDWGDACPSRFLTPDALHQWHKFFFDHPITWAVNMMGGAQLDRRLSVLQPRVGVRHWANSVSTLKQLTGREHRDLEKLLPAVIVGAVPNDVACALRAITEFIFQAQNLFLYEETLHSLTEALREFHHYKASIIAAGGRRGKNGPLNHFQIPKLELMQHVARSTRAMGAPYQWSSDITERCHITHVKRPYRMTNRKDFHGQCCRFLDRQEKLQFFQLYTVLKSQQASLIYEMSREAHAMTLHYPEATWISTVLPDEQYVSAGKPIASLFIKDRSRISSDDSVAILLTCRPHYPQLSIEEASQLFHIPDLHPALGDLISGRSYLERSGKRVCRPNCSLSFDRLRVWQNFRMQRRSVQDNRVVGPAQTIQALPPNSSMPFGRGNTVLIAHESGELLSPAASERMCNPFACNLDSHKMIAPRLNQPFLYVEFFNFSHSSVDAFNGLRLVTPAPVTDMYLVHRRIRSNNTALGDIVPLESVRQVIQLIPKFGREVSAAMNCDNSLQLAREFYVNNFADKETFHAILSYQ</sequence>
<organism evidence="2 3">
    <name type="scientific">Suillus fuscotomentosus</name>
    <dbReference type="NCBI Taxonomy" id="1912939"/>
    <lineage>
        <taxon>Eukaryota</taxon>
        <taxon>Fungi</taxon>
        <taxon>Dikarya</taxon>
        <taxon>Basidiomycota</taxon>
        <taxon>Agaricomycotina</taxon>
        <taxon>Agaricomycetes</taxon>
        <taxon>Agaricomycetidae</taxon>
        <taxon>Boletales</taxon>
        <taxon>Suillineae</taxon>
        <taxon>Suillaceae</taxon>
        <taxon>Suillus</taxon>
    </lineage>
</organism>
<dbReference type="InterPro" id="IPR041078">
    <property type="entry name" value="Plavaka"/>
</dbReference>
<evidence type="ECO:0000313" key="2">
    <source>
        <dbReference type="EMBL" id="KAG1886868.1"/>
    </source>
</evidence>
<feature type="domain" description="DUF6830" evidence="1">
    <location>
        <begin position="681"/>
        <end position="795"/>
    </location>
</feature>
<reference evidence="2" key="1">
    <citation type="journal article" date="2020" name="New Phytol.">
        <title>Comparative genomics reveals dynamic genome evolution in host specialist ectomycorrhizal fungi.</title>
        <authorList>
            <person name="Lofgren L.A."/>
            <person name="Nguyen N.H."/>
            <person name="Vilgalys R."/>
            <person name="Ruytinx J."/>
            <person name="Liao H.L."/>
            <person name="Branco S."/>
            <person name="Kuo A."/>
            <person name="LaButti K."/>
            <person name="Lipzen A."/>
            <person name="Andreopoulos W."/>
            <person name="Pangilinan J."/>
            <person name="Riley R."/>
            <person name="Hundley H."/>
            <person name="Na H."/>
            <person name="Barry K."/>
            <person name="Grigoriev I.V."/>
            <person name="Stajich J.E."/>
            <person name="Kennedy P.G."/>
        </authorList>
    </citation>
    <scope>NUCLEOTIDE SEQUENCE</scope>
    <source>
        <strain evidence="2">FC203</strain>
    </source>
</reference>
<dbReference type="Pfam" id="PF20722">
    <property type="entry name" value="DUF6830"/>
    <property type="match status" value="1"/>
</dbReference>
<accession>A0AAD4HC39</accession>
<dbReference type="Proteomes" id="UP001195769">
    <property type="component" value="Unassembled WGS sequence"/>
</dbReference>
<dbReference type="EMBL" id="JABBWK010000244">
    <property type="protein sequence ID" value="KAG1886868.1"/>
    <property type="molecule type" value="Genomic_DNA"/>
</dbReference>
<dbReference type="AlphaFoldDB" id="A0AAD4HC39"/>
<dbReference type="Pfam" id="PF18759">
    <property type="entry name" value="Plavaka"/>
    <property type="match status" value="1"/>
</dbReference>
<dbReference type="RefSeq" id="XP_041216709.1">
    <property type="nucleotide sequence ID" value="XM_041376283.1"/>
</dbReference>
<dbReference type="InterPro" id="IPR049233">
    <property type="entry name" value="DUF6830"/>
</dbReference>
<protein>
    <recommendedName>
        <fullName evidence="1">DUF6830 domain-containing protein</fullName>
    </recommendedName>
</protein>
<comment type="caution">
    <text evidence="2">The sequence shown here is derived from an EMBL/GenBank/DDBJ whole genome shotgun (WGS) entry which is preliminary data.</text>
</comment>
<dbReference type="GeneID" id="64670581"/>
<proteinExistence type="predicted"/>